<dbReference type="Proteomes" id="UP000095286">
    <property type="component" value="Unplaced"/>
</dbReference>
<accession>A0AC35UDR5</accession>
<reference evidence="2" key="1">
    <citation type="submission" date="2016-11" db="UniProtKB">
        <authorList>
            <consortium name="WormBaseParasite"/>
        </authorList>
    </citation>
    <scope>IDENTIFICATION</scope>
    <source>
        <strain evidence="2">KR3021</strain>
    </source>
</reference>
<evidence type="ECO:0000313" key="1">
    <source>
        <dbReference type="Proteomes" id="UP000095286"/>
    </source>
</evidence>
<organism evidence="1 2">
    <name type="scientific">Rhabditophanes sp. KR3021</name>
    <dbReference type="NCBI Taxonomy" id="114890"/>
    <lineage>
        <taxon>Eukaryota</taxon>
        <taxon>Metazoa</taxon>
        <taxon>Ecdysozoa</taxon>
        <taxon>Nematoda</taxon>
        <taxon>Chromadorea</taxon>
        <taxon>Rhabditida</taxon>
        <taxon>Tylenchina</taxon>
        <taxon>Panagrolaimomorpha</taxon>
        <taxon>Strongyloidoidea</taxon>
        <taxon>Alloionematidae</taxon>
        <taxon>Rhabditophanes</taxon>
    </lineage>
</organism>
<evidence type="ECO:0000313" key="2">
    <source>
        <dbReference type="WBParaSite" id="RSKR_0001038366.1"/>
    </source>
</evidence>
<protein>
    <submittedName>
        <fullName evidence="2">Nuclear receptor</fullName>
    </submittedName>
</protein>
<proteinExistence type="predicted"/>
<sequence>MLIEFSYTLIIFNRFCTSAFPFYYNSIWTFRNTALFFIVILVTGSAFQVKVFFIGATYTILPSSGMLYSEFMTMESVKEFYMAKCILFTFLTVITIIMTLVNILHIKAKKLQTNKNKDRIERMLFFYSFRCCLALIAFEFFFGMRLIAAVSGNQELGNYALEAYAYIFEIMYDKELSKRKVSINNNISSGINVKKTSILLPCKVCKTPTAECHYSVICCNSDKIFFRRYVTKGEFPECKDGDCSERNEVFKCRPCRYTMCLKAGMDPQEVFRRKAERAKHLQESLDNEKYNNIIRQNELHNIKLLESEDENNVIEIKDEDVIKQEYMEPVGKKVTSYKKQCLPLITEEYYIKKTNEYSHVIGRMFYIEKCYQLLRNHTFHFKKSSNISIYDLFNTPSTIGMIHRIDGESFRYGQTISKDVVYRHRLQDCLCLVVNYVKTLTFFQNLSFRDQKELMKAAAASSLMIDSCYYSYYENYNTIHCPDGFQPILLISPIRPIDKMVCVDLVTLFHKVQITPEEFCFLRVIVFCDQIPPEVTNDGKEIIRKEKIYQCNAFIFYLKQTLGIPAGPKRFNQIMNLLKEIKVFGNALKEYHMIELLIQGASKNAQKRELLPVTKYLMSL</sequence>
<dbReference type="WBParaSite" id="RSKR_0001038366.1">
    <property type="protein sequence ID" value="RSKR_0001038366.1"/>
    <property type="gene ID" value="RSKR_0001038366"/>
</dbReference>
<name>A0AC35UDR5_9BILA</name>